<dbReference type="PANTHER" id="PTHR11802:SF38">
    <property type="entry name" value="SERINE CARBOXYPEPTIDASE CTSA-1.2"/>
    <property type="match status" value="1"/>
</dbReference>
<dbReference type="PROSITE" id="PS00131">
    <property type="entry name" value="CARBOXYPEPT_SER_SER"/>
    <property type="match status" value="1"/>
</dbReference>
<dbReference type="EMBL" id="UXUI01007419">
    <property type="protein sequence ID" value="VDD87490.1"/>
    <property type="molecule type" value="Genomic_DNA"/>
</dbReference>
<dbReference type="Pfam" id="PF00450">
    <property type="entry name" value="Peptidase_S10"/>
    <property type="match status" value="1"/>
</dbReference>
<keyword evidence="2" id="KW-0645">Protease</keyword>
<accession>A0A158Q9S1</accession>
<evidence type="ECO:0000313" key="3">
    <source>
        <dbReference type="EMBL" id="VDD87490.1"/>
    </source>
</evidence>
<reference evidence="5" key="1">
    <citation type="submission" date="2016-04" db="UniProtKB">
        <authorList>
            <consortium name="WormBaseParasite"/>
        </authorList>
    </citation>
    <scope>IDENTIFICATION</scope>
</reference>
<keyword evidence="2" id="KW-0121">Carboxypeptidase</keyword>
<dbReference type="InterPro" id="IPR001563">
    <property type="entry name" value="Peptidase_S10"/>
</dbReference>
<reference evidence="3 4" key="2">
    <citation type="submission" date="2018-10" db="EMBL/GenBank/DDBJ databases">
        <authorList>
            <consortium name="Pathogen Informatics"/>
        </authorList>
    </citation>
    <scope>NUCLEOTIDE SEQUENCE [LARGE SCALE GENOMIC DNA]</scope>
</reference>
<protein>
    <recommendedName>
        <fullName evidence="2">Carboxypeptidase</fullName>
        <ecNumber evidence="2">3.4.16.-</ecNumber>
    </recommendedName>
</protein>
<dbReference type="OrthoDB" id="735686at2759"/>
<evidence type="ECO:0000256" key="1">
    <source>
        <dbReference type="ARBA" id="ARBA00009431"/>
    </source>
</evidence>
<dbReference type="Proteomes" id="UP000274131">
    <property type="component" value="Unassembled WGS sequence"/>
</dbReference>
<keyword evidence="4" id="KW-1185">Reference proteome</keyword>
<dbReference type="STRING" id="51028.A0A158Q9S1"/>
<dbReference type="PANTHER" id="PTHR11802">
    <property type="entry name" value="SERINE PROTEASE FAMILY S10 SERINE CARBOXYPEPTIDASE"/>
    <property type="match status" value="1"/>
</dbReference>
<gene>
    <name evidence="3" type="ORF">EVEC_LOCUS2633</name>
</gene>
<evidence type="ECO:0000256" key="2">
    <source>
        <dbReference type="RuleBase" id="RU361156"/>
    </source>
</evidence>
<dbReference type="GO" id="GO:0006508">
    <property type="term" value="P:proteolysis"/>
    <property type="evidence" value="ECO:0007669"/>
    <property type="project" value="UniProtKB-KW"/>
</dbReference>
<dbReference type="GO" id="GO:0004185">
    <property type="term" value="F:serine-type carboxypeptidase activity"/>
    <property type="evidence" value="ECO:0007669"/>
    <property type="project" value="UniProtKB-UniRule"/>
</dbReference>
<dbReference type="WBParaSite" id="EVEC_0000292501-mRNA-1">
    <property type="protein sequence ID" value="EVEC_0000292501-mRNA-1"/>
    <property type="gene ID" value="EVEC_0000292501"/>
</dbReference>
<proteinExistence type="inferred from homology"/>
<organism evidence="5">
    <name type="scientific">Enterobius vermicularis</name>
    <name type="common">Human pinworm</name>
    <dbReference type="NCBI Taxonomy" id="51028"/>
    <lineage>
        <taxon>Eukaryota</taxon>
        <taxon>Metazoa</taxon>
        <taxon>Ecdysozoa</taxon>
        <taxon>Nematoda</taxon>
        <taxon>Chromadorea</taxon>
        <taxon>Rhabditida</taxon>
        <taxon>Spirurina</taxon>
        <taxon>Oxyuridomorpha</taxon>
        <taxon>Oxyuroidea</taxon>
        <taxon>Oxyuridae</taxon>
        <taxon>Enterobius</taxon>
    </lineage>
</organism>
<dbReference type="SUPFAM" id="SSF53474">
    <property type="entry name" value="alpha/beta-Hydrolases"/>
    <property type="match status" value="1"/>
</dbReference>
<dbReference type="InterPro" id="IPR018202">
    <property type="entry name" value="Ser_caboxypep_ser_AS"/>
</dbReference>
<evidence type="ECO:0000313" key="5">
    <source>
        <dbReference type="WBParaSite" id="EVEC_0000292501-mRNA-1"/>
    </source>
</evidence>
<comment type="similarity">
    <text evidence="1 2">Belongs to the peptidase S10 family.</text>
</comment>
<dbReference type="Gene3D" id="3.40.50.1820">
    <property type="entry name" value="alpha/beta hydrolase"/>
    <property type="match status" value="1"/>
</dbReference>
<dbReference type="InterPro" id="IPR029058">
    <property type="entry name" value="AB_hydrolase_fold"/>
</dbReference>
<sequence length="384" mass="43332">YIYIYKRCFAECVFVESQRNPLTDPVIVWLTGGPGCSGLSALLTENGPFTVQPDGQSLVNNPYSWNRIANVLTLESPVGVGFSYTDDGKLETDDAKVASDNWSALKEFFTAFPQFRKNDFYIAGESYGGIYVPTLAEAVHSGQKNFNINLKGLLIGNGCVSEKINTNTMIQYGYNHGMIDEMLLSFYQKLMVFFFRISGINPYDIYGTCYHEGSLKLKSYLALSKAKIDLLRKIKRRLPDSVSKSQKKKTIYLNKPEVRKALFIPSNVIAWADCSDEVYDSYNKIYNEMDSRVKSAVGNGSRVLIYNGDTDLVCNFLQGQRFAASLGYKVSKAIDEAKTSKQFSFLIDLFLFYKEQGDSVFNKKVKASQFEKENKLSLDRNETV</sequence>
<keyword evidence="2" id="KW-0378">Hydrolase</keyword>
<evidence type="ECO:0000313" key="4">
    <source>
        <dbReference type="Proteomes" id="UP000274131"/>
    </source>
</evidence>
<dbReference type="EC" id="3.4.16.-" evidence="2"/>
<dbReference type="PRINTS" id="PR00724">
    <property type="entry name" value="CRBOXYPTASEC"/>
</dbReference>
<dbReference type="AlphaFoldDB" id="A0A158Q9S1"/>
<name>A0A158Q9S1_ENTVE</name>